<evidence type="ECO:0000256" key="2">
    <source>
        <dbReference type="ARBA" id="ARBA00022692"/>
    </source>
</evidence>
<name>A0A8J5XU26_DIALT</name>
<feature type="transmembrane region" description="Helical" evidence="5">
    <location>
        <begin position="305"/>
        <end position="327"/>
    </location>
</feature>
<keyword evidence="4 5" id="KW-0472">Membrane</keyword>
<dbReference type="GO" id="GO:0000139">
    <property type="term" value="C:Golgi membrane"/>
    <property type="evidence" value="ECO:0007669"/>
    <property type="project" value="InterPro"/>
</dbReference>
<evidence type="ECO:0000256" key="1">
    <source>
        <dbReference type="ARBA" id="ARBA00004141"/>
    </source>
</evidence>
<reference evidence="6" key="1">
    <citation type="submission" date="2021-05" db="EMBL/GenBank/DDBJ databases">
        <title>The genome of the haptophyte Pavlova lutheri (Diacronema luteri, Pavlovales) - a model for lipid biosynthesis in eukaryotic algae.</title>
        <authorList>
            <person name="Hulatt C.J."/>
            <person name="Posewitz M.C."/>
        </authorList>
    </citation>
    <scope>NUCLEOTIDE SEQUENCE</scope>
    <source>
        <strain evidence="6">NIVA-4/92</strain>
    </source>
</reference>
<evidence type="ECO:0000313" key="6">
    <source>
        <dbReference type="EMBL" id="KAG8468507.1"/>
    </source>
</evidence>
<feature type="transmembrane region" description="Helical" evidence="5">
    <location>
        <begin position="126"/>
        <end position="145"/>
    </location>
</feature>
<dbReference type="Gene3D" id="1.10.3730.20">
    <property type="match status" value="1"/>
</dbReference>
<dbReference type="PANTHER" id="PTHR10231">
    <property type="entry name" value="NUCLEOTIDE-SUGAR TRANSMEMBRANE TRANSPORTER"/>
    <property type="match status" value="1"/>
</dbReference>
<keyword evidence="3 5" id="KW-1133">Transmembrane helix</keyword>
<evidence type="ECO:0000256" key="5">
    <source>
        <dbReference type="SAM" id="Phobius"/>
    </source>
</evidence>
<comment type="caution">
    <text evidence="6">The sequence shown here is derived from an EMBL/GenBank/DDBJ whole genome shotgun (WGS) entry which is preliminary data.</text>
</comment>
<evidence type="ECO:0000256" key="4">
    <source>
        <dbReference type="ARBA" id="ARBA00023136"/>
    </source>
</evidence>
<protein>
    <recommendedName>
        <fullName evidence="8">UDP-galactose transporter</fullName>
    </recommendedName>
</protein>
<dbReference type="InterPro" id="IPR007271">
    <property type="entry name" value="Nuc_sug_transpt"/>
</dbReference>
<evidence type="ECO:0008006" key="8">
    <source>
        <dbReference type="Google" id="ProtNLM"/>
    </source>
</evidence>
<accession>A0A8J5XU26</accession>
<feature type="transmembrane region" description="Helical" evidence="5">
    <location>
        <begin position="334"/>
        <end position="351"/>
    </location>
</feature>
<dbReference type="InterPro" id="IPR037185">
    <property type="entry name" value="EmrE-like"/>
</dbReference>
<gene>
    <name evidence="6" type="ORF">KFE25_013590</name>
</gene>
<dbReference type="EMBL" id="JAGTXO010000004">
    <property type="protein sequence ID" value="KAG8468507.1"/>
    <property type="molecule type" value="Genomic_DNA"/>
</dbReference>
<keyword evidence="7" id="KW-1185">Reference proteome</keyword>
<organism evidence="6 7">
    <name type="scientific">Diacronema lutheri</name>
    <name type="common">Unicellular marine alga</name>
    <name type="synonym">Monochrysis lutheri</name>
    <dbReference type="NCBI Taxonomy" id="2081491"/>
    <lineage>
        <taxon>Eukaryota</taxon>
        <taxon>Haptista</taxon>
        <taxon>Haptophyta</taxon>
        <taxon>Pavlovophyceae</taxon>
        <taxon>Pavlovales</taxon>
        <taxon>Pavlovaceae</taxon>
        <taxon>Diacronema</taxon>
    </lineage>
</organism>
<dbReference type="Proteomes" id="UP000751190">
    <property type="component" value="Unassembled WGS sequence"/>
</dbReference>
<dbReference type="AlphaFoldDB" id="A0A8J5XU26"/>
<dbReference type="OrthoDB" id="408493at2759"/>
<feature type="transmembrane region" description="Helical" evidence="5">
    <location>
        <begin position="183"/>
        <end position="200"/>
    </location>
</feature>
<dbReference type="Pfam" id="PF04142">
    <property type="entry name" value="Nuc_sug_transp"/>
    <property type="match status" value="1"/>
</dbReference>
<dbReference type="GO" id="GO:0015165">
    <property type="term" value="F:pyrimidine nucleotide-sugar transmembrane transporter activity"/>
    <property type="evidence" value="ECO:0007669"/>
    <property type="project" value="InterPro"/>
</dbReference>
<evidence type="ECO:0000313" key="7">
    <source>
        <dbReference type="Proteomes" id="UP000751190"/>
    </source>
</evidence>
<dbReference type="SUPFAM" id="SSF103481">
    <property type="entry name" value="Multidrug resistance efflux transporter EmrE"/>
    <property type="match status" value="1"/>
</dbReference>
<sequence>MGAIGLSSSDAHERGDLLGRGAAEDADEEEGPFVPRSALLVWWTEHAKLLLLVAVVSQNSSYSLLRRYAGAIRHSQASTPSILALQEVFKLAASSYVLATDPATVRAADEHPRGRAAFVFQHSAKMLLPAVIYLVMNILGFVALARISAGLFAVLQQCKLIFTAALSWLLLGRKLSWSKWRSLLLLLAGVVLITLETTASPSPTAQAIVANATSETSEEIAGASGEPARADDAAGAQKRSAMIGVSAVLLEASLSGFANVYFEQVVKSTPLSIWHRNVQLSVWSLCIFVPMAARGGNALAGWDALALANALMGALGGILVALCIAYFDSIAKSVAVTMSVVLTVILGWLLLGGPMSADIVLGSLVVIVSTVNYSFG</sequence>
<keyword evidence="2 5" id="KW-0812">Transmembrane</keyword>
<feature type="transmembrane region" description="Helical" evidence="5">
    <location>
        <begin position="151"/>
        <end position="171"/>
    </location>
</feature>
<evidence type="ECO:0000256" key="3">
    <source>
        <dbReference type="ARBA" id="ARBA00022989"/>
    </source>
</evidence>
<dbReference type="OMA" id="PTERAWH"/>
<feature type="transmembrane region" description="Helical" evidence="5">
    <location>
        <begin position="357"/>
        <end position="375"/>
    </location>
</feature>
<comment type="subcellular location">
    <subcellularLocation>
        <location evidence="1">Membrane</location>
        <topology evidence="1">Multi-pass membrane protein</topology>
    </subcellularLocation>
</comment>
<proteinExistence type="predicted"/>